<dbReference type="Proteomes" id="UP000503330">
    <property type="component" value="Chromosome"/>
</dbReference>
<keyword evidence="2 8" id="KW-0597">Phosphoprotein</keyword>
<feature type="modified residue" description="4-aspartylphosphate" evidence="8">
    <location>
        <position position="52"/>
    </location>
</feature>
<reference evidence="14" key="2">
    <citation type="journal article" date="2019" name="Nat. Med.">
        <title>A library of human gut bacterial isolates paired with longitudinal multiomics data enables mechanistic microbiome research.</title>
        <authorList>
            <person name="Poyet M."/>
            <person name="Groussin M."/>
            <person name="Gibbons S.M."/>
            <person name="Avila-Pacheco J."/>
            <person name="Jiang X."/>
            <person name="Kearney S.M."/>
            <person name="Perrotta A.R."/>
            <person name="Berdy B."/>
            <person name="Zhao S."/>
            <person name="Lieberman T.D."/>
            <person name="Swanson P.K."/>
            <person name="Smith M."/>
            <person name="Roesemann S."/>
            <person name="Alexander J.E."/>
            <person name="Rich S.A."/>
            <person name="Livny J."/>
            <person name="Vlamakis H."/>
            <person name="Clish C."/>
            <person name="Bullock K."/>
            <person name="Deik A."/>
            <person name="Scott J."/>
            <person name="Pierce K.A."/>
            <person name="Xavier R.J."/>
            <person name="Alm E.J."/>
        </authorList>
    </citation>
    <scope>NUCLEOTIDE SEQUENCE</scope>
    <source>
        <strain evidence="14">BIOML-A12</strain>
    </source>
</reference>
<dbReference type="GO" id="GO:0006355">
    <property type="term" value="P:regulation of DNA-templated transcription"/>
    <property type="evidence" value="ECO:0007669"/>
    <property type="project" value="InterPro"/>
</dbReference>
<dbReference type="EMBL" id="CP048838">
    <property type="protein sequence ID" value="QJA01834.1"/>
    <property type="molecule type" value="Genomic_DNA"/>
</dbReference>
<evidence type="ECO:0000256" key="9">
    <source>
        <dbReference type="PROSITE-ProRule" id="PRU01091"/>
    </source>
</evidence>
<keyword evidence="3" id="KW-0902">Two-component regulatory system</keyword>
<dbReference type="CDD" id="cd17574">
    <property type="entry name" value="REC_OmpR"/>
    <property type="match status" value="1"/>
</dbReference>
<evidence type="ECO:0000256" key="5">
    <source>
        <dbReference type="ARBA" id="ARBA00023125"/>
    </source>
</evidence>
<feature type="domain" description="OmpR/PhoB-type" evidence="11">
    <location>
        <begin position="130"/>
        <end position="229"/>
    </location>
</feature>
<dbReference type="Pfam" id="PF00486">
    <property type="entry name" value="Trans_reg_C"/>
    <property type="match status" value="1"/>
</dbReference>
<sequence>MKRILIVEDDRAIAELERDYLEANDYEVEICEDGESGLKRALQEDFALILLDVMLPKEDGFQVCRNLRASKNVPIILVSAKREDMDKIRGLGLGANDYIVKPFNPSELIARVKSQIANYERLTQGAQKKENLLQIENLMIDLNSHEVFLDGESLVLPNKEFELLVFLAKNPNIVFSKDQLFEKIWGLDAIGEISTVTVHINRIREKIEKDSANPKFIETVWGSGYRFRKY</sequence>
<comment type="function">
    <text evidence="7">May play the central regulatory role in sporulation. It may be an element of the effector pathway responsible for the activation of sporulation genes in response to nutritional stress. Spo0A may act in concert with spo0H (a sigma factor) to control the expression of some genes that are critical to the sporulation process.</text>
</comment>
<reference evidence="15 17" key="3">
    <citation type="submission" date="2020-02" db="EMBL/GenBank/DDBJ databases">
        <authorList>
            <person name="Kociolek L.K."/>
            <person name="Ozer E.A."/>
        </authorList>
    </citation>
    <scope>NUCLEOTIDE SEQUENCE [LARGE SCALE GENOMIC DNA]</scope>
    <source>
        <strain evidence="15 17">ATCC 14501</strain>
    </source>
</reference>
<keyword evidence="6" id="KW-0804">Transcription</keyword>
<dbReference type="RefSeq" id="WP_002607954.1">
    <property type="nucleotide sequence ID" value="NZ_AP025565.1"/>
</dbReference>
<dbReference type="InterPro" id="IPR001867">
    <property type="entry name" value="OmpR/PhoB-type_DNA-bd"/>
</dbReference>
<protein>
    <recommendedName>
        <fullName evidence="1">Stage 0 sporulation protein A homolog</fullName>
    </recommendedName>
</protein>
<dbReference type="PROSITE" id="PS51755">
    <property type="entry name" value="OMPR_PHOB"/>
    <property type="match status" value="1"/>
</dbReference>
<dbReference type="PANTHER" id="PTHR48111">
    <property type="entry name" value="REGULATOR OF RPOS"/>
    <property type="match status" value="1"/>
</dbReference>
<evidence type="ECO:0000256" key="4">
    <source>
        <dbReference type="ARBA" id="ARBA00023015"/>
    </source>
</evidence>
<accession>A0A099I547</accession>
<evidence type="ECO:0000256" key="1">
    <source>
        <dbReference type="ARBA" id="ARBA00018672"/>
    </source>
</evidence>
<dbReference type="GO" id="GO:0000976">
    <property type="term" value="F:transcription cis-regulatory region binding"/>
    <property type="evidence" value="ECO:0007669"/>
    <property type="project" value="TreeGrafter"/>
</dbReference>
<evidence type="ECO:0000256" key="6">
    <source>
        <dbReference type="ARBA" id="ARBA00023163"/>
    </source>
</evidence>
<evidence type="ECO:0000313" key="14">
    <source>
        <dbReference type="EMBL" id="MZH56446.1"/>
    </source>
</evidence>
<name>A0A099I547_CLOIN</name>
<evidence type="ECO:0000313" key="13">
    <source>
        <dbReference type="EMBL" id="MCR0234635.1"/>
    </source>
</evidence>
<dbReference type="Proteomes" id="UP000030008">
    <property type="component" value="Unassembled WGS sequence"/>
</dbReference>
<evidence type="ECO:0000259" key="11">
    <source>
        <dbReference type="PROSITE" id="PS51755"/>
    </source>
</evidence>
<evidence type="ECO:0000313" key="16">
    <source>
        <dbReference type="Proteomes" id="UP000030008"/>
    </source>
</evidence>
<dbReference type="PROSITE" id="PS50110">
    <property type="entry name" value="RESPONSE_REGULATORY"/>
    <property type="match status" value="1"/>
</dbReference>
<proteinExistence type="predicted"/>
<evidence type="ECO:0000256" key="7">
    <source>
        <dbReference type="ARBA" id="ARBA00024867"/>
    </source>
</evidence>
<dbReference type="InterPro" id="IPR011006">
    <property type="entry name" value="CheY-like_superfamily"/>
</dbReference>
<evidence type="ECO:0000259" key="10">
    <source>
        <dbReference type="PROSITE" id="PS50110"/>
    </source>
</evidence>
<dbReference type="Proteomes" id="UP000604383">
    <property type="component" value="Unassembled WGS sequence"/>
</dbReference>
<dbReference type="EMBL" id="JAKTMA010000036">
    <property type="protein sequence ID" value="MCR0234635.1"/>
    <property type="molecule type" value="Genomic_DNA"/>
</dbReference>
<keyword evidence="5 9" id="KW-0238">DNA-binding</keyword>
<evidence type="ECO:0000256" key="8">
    <source>
        <dbReference type="PROSITE-ProRule" id="PRU00169"/>
    </source>
</evidence>
<organism evidence="12 16">
    <name type="scientific">Clostridium innocuum</name>
    <dbReference type="NCBI Taxonomy" id="1522"/>
    <lineage>
        <taxon>Bacteria</taxon>
        <taxon>Bacillati</taxon>
        <taxon>Bacillota</taxon>
        <taxon>Clostridia</taxon>
        <taxon>Eubacteriales</taxon>
        <taxon>Clostridiaceae</taxon>
        <taxon>Clostridium</taxon>
    </lineage>
</organism>
<reference evidence="13" key="4">
    <citation type="journal article" date="2022" name="Clin. Infect. Dis.">
        <title>Association between Clostridium innocuum and antibiotic-associated diarrhea in adults and children: A cross-sectional study and comparative genomics analysis.</title>
        <authorList>
            <person name="Cherny K.E."/>
            <person name="Muscat E.B."/>
            <person name="Balaji A."/>
            <person name="Mukherjee J."/>
            <person name="Ozer E.A."/>
            <person name="Angarone M.P."/>
            <person name="Hauser A.R."/>
            <person name="Sichel J.S."/>
            <person name="Amponsah E."/>
            <person name="Kociolek L.K."/>
        </authorList>
    </citation>
    <scope>NUCLEOTIDE SEQUENCE</scope>
    <source>
        <strain evidence="13">NU1-AC-029v</strain>
    </source>
</reference>
<dbReference type="EMBL" id="JQIF01000052">
    <property type="protein sequence ID" value="KGJ52810.1"/>
    <property type="molecule type" value="Genomic_DNA"/>
</dbReference>
<evidence type="ECO:0000313" key="17">
    <source>
        <dbReference type="Proteomes" id="UP000503330"/>
    </source>
</evidence>
<feature type="domain" description="Response regulatory" evidence="10">
    <location>
        <begin position="3"/>
        <end position="116"/>
    </location>
</feature>
<evidence type="ECO:0000313" key="15">
    <source>
        <dbReference type="EMBL" id="QJA01834.1"/>
    </source>
</evidence>
<keyword evidence="4" id="KW-0805">Transcription regulation</keyword>
<dbReference type="GeneID" id="61924879"/>
<dbReference type="GO" id="GO:0000156">
    <property type="term" value="F:phosphorelay response regulator activity"/>
    <property type="evidence" value="ECO:0007669"/>
    <property type="project" value="TreeGrafter"/>
</dbReference>
<reference evidence="12 16" key="1">
    <citation type="submission" date="2014-08" db="EMBL/GenBank/DDBJ databases">
        <title>Clostridium innocuum, an unnegligible vancomycin-resistant pathogen causing extra-intestinal infections.</title>
        <authorList>
            <person name="Feng Y."/>
            <person name="Chiu C.-H."/>
        </authorList>
    </citation>
    <scope>NUCLEOTIDE SEQUENCE [LARGE SCALE GENOMIC DNA]</scope>
    <source>
        <strain evidence="12 16">AN88</strain>
    </source>
</reference>
<dbReference type="GO" id="GO:0005829">
    <property type="term" value="C:cytosol"/>
    <property type="evidence" value="ECO:0007669"/>
    <property type="project" value="TreeGrafter"/>
</dbReference>
<dbReference type="Proteomes" id="UP001203972">
    <property type="component" value="Unassembled WGS sequence"/>
</dbReference>
<dbReference type="GO" id="GO:0032993">
    <property type="term" value="C:protein-DNA complex"/>
    <property type="evidence" value="ECO:0007669"/>
    <property type="project" value="TreeGrafter"/>
</dbReference>
<dbReference type="FunFam" id="1.10.10.10:FF:000018">
    <property type="entry name" value="DNA-binding response regulator ResD"/>
    <property type="match status" value="1"/>
</dbReference>
<evidence type="ECO:0000313" key="12">
    <source>
        <dbReference type="EMBL" id="KGJ52810.1"/>
    </source>
</evidence>
<feature type="DNA-binding region" description="OmpR/PhoB-type" evidence="9">
    <location>
        <begin position="130"/>
        <end position="229"/>
    </location>
</feature>
<dbReference type="EMBL" id="WWTN01000019">
    <property type="protein sequence ID" value="MZH56446.1"/>
    <property type="molecule type" value="Genomic_DNA"/>
</dbReference>
<dbReference type="InterPro" id="IPR001789">
    <property type="entry name" value="Sig_transdc_resp-reg_receiver"/>
</dbReference>
<dbReference type="InterPro" id="IPR039420">
    <property type="entry name" value="WalR-like"/>
</dbReference>
<evidence type="ECO:0000256" key="3">
    <source>
        <dbReference type="ARBA" id="ARBA00023012"/>
    </source>
</evidence>
<dbReference type="InterPro" id="IPR036388">
    <property type="entry name" value="WH-like_DNA-bd_sf"/>
</dbReference>
<dbReference type="SMART" id="SM00448">
    <property type="entry name" value="REC"/>
    <property type="match status" value="1"/>
</dbReference>
<dbReference type="Gene3D" id="1.10.10.10">
    <property type="entry name" value="Winged helix-like DNA-binding domain superfamily/Winged helix DNA-binding domain"/>
    <property type="match status" value="1"/>
</dbReference>
<dbReference type="CDD" id="cd00383">
    <property type="entry name" value="trans_reg_C"/>
    <property type="match status" value="1"/>
</dbReference>
<dbReference type="FunFam" id="3.40.50.2300:FF:000001">
    <property type="entry name" value="DNA-binding response regulator PhoB"/>
    <property type="match status" value="1"/>
</dbReference>
<gene>
    <name evidence="12" type="ORF">CIAN88_12500</name>
    <name evidence="15" type="ORF">G4D54_05040</name>
    <name evidence="14" type="ORF">GT664_11965</name>
    <name evidence="13" type="ORF">MKC95_17850</name>
</gene>
<dbReference type="SUPFAM" id="SSF52172">
    <property type="entry name" value="CheY-like"/>
    <property type="match status" value="1"/>
</dbReference>
<dbReference type="PANTHER" id="PTHR48111:SF26">
    <property type="entry name" value="STAGE 0 SPORULATION PROTEIN A HOMOLOG"/>
    <property type="match status" value="1"/>
</dbReference>
<dbReference type="SMART" id="SM00862">
    <property type="entry name" value="Trans_reg_C"/>
    <property type="match status" value="1"/>
</dbReference>
<dbReference type="AlphaFoldDB" id="A0A099I547"/>
<evidence type="ECO:0000256" key="2">
    <source>
        <dbReference type="ARBA" id="ARBA00022553"/>
    </source>
</evidence>
<dbReference type="Gene3D" id="3.40.50.2300">
    <property type="match status" value="1"/>
</dbReference>
<dbReference type="Gene3D" id="6.10.250.690">
    <property type="match status" value="1"/>
</dbReference>
<dbReference type="Pfam" id="PF00072">
    <property type="entry name" value="Response_reg"/>
    <property type="match status" value="1"/>
</dbReference>